<dbReference type="InterPro" id="IPR001647">
    <property type="entry name" value="HTH_TetR"/>
</dbReference>
<dbReference type="SUPFAM" id="SSF46689">
    <property type="entry name" value="Homeodomain-like"/>
    <property type="match status" value="1"/>
</dbReference>
<evidence type="ECO:0000313" key="6">
    <source>
        <dbReference type="EMBL" id="GAA2134031.1"/>
    </source>
</evidence>
<dbReference type="PROSITE" id="PS50977">
    <property type="entry name" value="HTH_TETR_2"/>
    <property type="match status" value="1"/>
</dbReference>
<dbReference type="Gene3D" id="1.10.357.10">
    <property type="entry name" value="Tetracycline Repressor, domain 2"/>
    <property type="match status" value="1"/>
</dbReference>
<reference evidence="6 7" key="1">
    <citation type="journal article" date="2019" name="Int. J. Syst. Evol. Microbiol.">
        <title>The Global Catalogue of Microorganisms (GCM) 10K type strain sequencing project: providing services to taxonomists for standard genome sequencing and annotation.</title>
        <authorList>
            <consortium name="The Broad Institute Genomics Platform"/>
            <consortium name="The Broad Institute Genome Sequencing Center for Infectious Disease"/>
            <person name="Wu L."/>
            <person name="Ma J."/>
        </authorList>
    </citation>
    <scope>NUCLEOTIDE SEQUENCE [LARGE SCALE GENOMIC DNA]</scope>
    <source>
        <strain evidence="6 7">JCM 16021</strain>
    </source>
</reference>
<keyword evidence="7" id="KW-1185">Reference proteome</keyword>
<dbReference type="Gene3D" id="1.10.10.60">
    <property type="entry name" value="Homeodomain-like"/>
    <property type="match status" value="1"/>
</dbReference>
<evidence type="ECO:0000259" key="5">
    <source>
        <dbReference type="PROSITE" id="PS50977"/>
    </source>
</evidence>
<keyword evidence="3" id="KW-0804">Transcription</keyword>
<dbReference type="RefSeq" id="WP_344305637.1">
    <property type="nucleotide sequence ID" value="NZ_BAAAQQ010000014.1"/>
</dbReference>
<dbReference type="Proteomes" id="UP001500575">
    <property type="component" value="Unassembled WGS sequence"/>
</dbReference>
<evidence type="ECO:0000256" key="4">
    <source>
        <dbReference type="PROSITE-ProRule" id="PRU00335"/>
    </source>
</evidence>
<dbReference type="InterPro" id="IPR009057">
    <property type="entry name" value="Homeodomain-like_sf"/>
</dbReference>
<organism evidence="6 7">
    <name type="scientific">Nocardioides bigeumensis</name>
    <dbReference type="NCBI Taxonomy" id="433657"/>
    <lineage>
        <taxon>Bacteria</taxon>
        <taxon>Bacillati</taxon>
        <taxon>Actinomycetota</taxon>
        <taxon>Actinomycetes</taxon>
        <taxon>Propionibacteriales</taxon>
        <taxon>Nocardioidaceae</taxon>
        <taxon>Nocardioides</taxon>
    </lineage>
</organism>
<evidence type="ECO:0000313" key="7">
    <source>
        <dbReference type="Proteomes" id="UP001500575"/>
    </source>
</evidence>
<accession>A0ABN2YYH0</accession>
<dbReference type="InterPro" id="IPR050109">
    <property type="entry name" value="HTH-type_TetR-like_transc_reg"/>
</dbReference>
<feature type="DNA-binding region" description="H-T-H motif" evidence="4">
    <location>
        <begin position="38"/>
        <end position="57"/>
    </location>
</feature>
<dbReference type="EMBL" id="BAAAQQ010000014">
    <property type="protein sequence ID" value="GAA2134031.1"/>
    <property type="molecule type" value="Genomic_DNA"/>
</dbReference>
<sequence length="210" mass="23186">MAVKDGVGHRQRQAEATKDQIARAARALFAEHGYAATTIAAIAREADIPVQTVYSALGSKARILERITGQWMAESQTVALAEAYLSEPDPREQLRLLAALNRRQLDAGSDVVAIYQEAARAEPRMAETLRQVLAAREREIRKLVEAVVARRRTGPTVDEALDITLTLTLPEVYRTLVVERGWSPSRYETWLAETLAAQLLPWQGGEGPTS</sequence>
<dbReference type="PANTHER" id="PTHR30055">
    <property type="entry name" value="HTH-TYPE TRANSCRIPTIONAL REGULATOR RUTR"/>
    <property type="match status" value="1"/>
</dbReference>
<comment type="caution">
    <text evidence="6">The sequence shown here is derived from an EMBL/GenBank/DDBJ whole genome shotgun (WGS) entry which is preliminary data.</text>
</comment>
<keyword evidence="2 4" id="KW-0238">DNA-binding</keyword>
<proteinExistence type="predicted"/>
<evidence type="ECO:0000256" key="1">
    <source>
        <dbReference type="ARBA" id="ARBA00023015"/>
    </source>
</evidence>
<dbReference type="Pfam" id="PF00440">
    <property type="entry name" value="TetR_N"/>
    <property type="match status" value="1"/>
</dbReference>
<protein>
    <submittedName>
        <fullName evidence="6">TetR/AcrR family transcriptional regulator</fullName>
    </submittedName>
</protein>
<evidence type="ECO:0000256" key="2">
    <source>
        <dbReference type="ARBA" id="ARBA00023125"/>
    </source>
</evidence>
<gene>
    <name evidence="6" type="ORF">GCM10009843_40080</name>
</gene>
<keyword evidence="1" id="KW-0805">Transcription regulation</keyword>
<feature type="domain" description="HTH tetR-type" evidence="5">
    <location>
        <begin position="15"/>
        <end position="75"/>
    </location>
</feature>
<name>A0ABN2YYH0_9ACTN</name>
<dbReference type="PANTHER" id="PTHR30055:SF234">
    <property type="entry name" value="HTH-TYPE TRANSCRIPTIONAL REGULATOR BETI"/>
    <property type="match status" value="1"/>
</dbReference>
<evidence type="ECO:0000256" key="3">
    <source>
        <dbReference type="ARBA" id="ARBA00023163"/>
    </source>
</evidence>